<feature type="transmembrane region" description="Helical" evidence="2">
    <location>
        <begin position="34"/>
        <end position="53"/>
    </location>
</feature>
<feature type="transmembrane region" description="Helical" evidence="2">
    <location>
        <begin position="65"/>
        <end position="83"/>
    </location>
</feature>
<organism evidence="3 4">
    <name type="scientific">Planomonospora alba</name>
    <dbReference type="NCBI Taxonomy" id="161354"/>
    <lineage>
        <taxon>Bacteria</taxon>
        <taxon>Bacillati</taxon>
        <taxon>Actinomycetota</taxon>
        <taxon>Actinomycetes</taxon>
        <taxon>Streptosporangiales</taxon>
        <taxon>Streptosporangiaceae</taxon>
        <taxon>Planomonospora</taxon>
    </lineage>
</organism>
<keyword evidence="4" id="KW-1185">Reference proteome</keyword>
<name>A0ABP6NWI5_9ACTN</name>
<dbReference type="EMBL" id="BAAAUT010000059">
    <property type="protein sequence ID" value="GAA3158557.1"/>
    <property type="molecule type" value="Genomic_DNA"/>
</dbReference>
<keyword evidence="2" id="KW-0472">Membrane</keyword>
<protein>
    <submittedName>
        <fullName evidence="3">Uncharacterized protein</fullName>
    </submittedName>
</protein>
<keyword evidence="2" id="KW-0812">Transmembrane</keyword>
<evidence type="ECO:0000313" key="4">
    <source>
        <dbReference type="Proteomes" id="UP001500320"/>
    </source>
</evidence>
<feature type="transmembrane region" description="Helical" evidence="2">
    <location>
        <begin position="151"/>
        <end position="172"/>
    </location>
</feature>
<comment type="caution">
    <text evidence="3">The sequence shown here is derived from an EMBL/GenBank/DDBJ whole genome shotgun (WGS) entry which is preliminary data.</text>
</comment>
<dbReference type="RefSeq" id="WP_344864781.1">
    <property type="nucleotide sequence ID" value="NZ_BAAAUT010000059.1"/>
</dbReference>
<evidence type="ECO:0000256" key="2">
    <source>
        <dbReference type="SAM" id="Phobius"/>
    </source>
</evidence>
<evidence type="ECO:0000313" key="3">
    <source>
        <dbReference type="EMBL" id="GAA3158557.1"/>
    </source>
</evidence>
<feature type="region of interest" description="Disordered" evidence="1">
    <location>
        <begin position="176"/>
        <end position="198"/>
    </location>
</feature>
<gene>
    <name evidence="3" type="ORF">GCM10010466_56650</name>
</gene>
<sequence>MVLAVIVACEIGFWVLLALGLAVRYLWGGKRLSTVLLLGVPLLDVVLLVTAVIDMRGGAQASWQHGLAAAYLAYSVVFGHRTLKWADAKFAHRFAGGPQPWRPPAGGMARARYEWGLWIRIVLAYGIACAVLYGLILMVDDPSRTAALTEFMAGASKIPLIALIWPLSYTLFPKKAGPEDSARSGRSGRELRDADSRV</sequence>
<feature type="transmembrane region" description="Helical" evidence="2">
    <location>
        <begin position="117"/>
        <end position="139"/>
    </location>
</feature>
<accession>A0ABP6NWI5</accession>
<proteinExistence type="predicted"/>
<reference evidence="4" key="1">
    <citation type="journal article" date="2019" name="Int. J. Syst. Evol. Microbiol.">
        <title>The Global Catalogue of Microorganisms (GCM) 10K type strain sequencing project: providing services to taxonomists for standard genome sequencing and annotation.</title>
        <authorList>
            <consortium name="The Broad Institute Genomics Platform"/>
            <consortium name="The Broad Institute Genome Sequencing Center for Infectious Disease"/>
            <person name="Wu L."/>
            <person name="Ma J."/>
        </authorList>
    </citation>
    <scope>NUCLEOTIDE SEQUENCE [LARGE SCALE GENOMIC DNA]</scope>
    <source>
        <strain evidence="4">JCM 9373</strain>
    </source>
</reference>
<evidence type="ECO:0000256" key="1">
    <source>
        <dbReference type="SAM" id="MobiDB-lite"/>
    </source>
</evidence>
<dbReference type="Proteomes" id="UP001500320">
    <property type="component" value="Unassembled WGS sequence"/>
</dbReference>
<feature type="transmembrane region" description="Helical" evidence="2">
    <location>
        <begin position="6"/>
        <end position="27"/>
    </location>
</feature>
<keyword evidence="2" id="KW-1133">Transmembrane helix</keyword>